<dbReference type="PANTHER" id="PTHR33618:SF1">
    <property type="entry name" value="LARGE RIBOSOMAL SUBUNIT PROTEIN ML53"/>
    <property type="match status" value="1"/>
</dbReference>
<evidence type="ECO:0000313" key="9">
    <source>
        <dbReference type="EMBL" id="ETV98928.1"/>
    </source>
</evidence>
<dbReference type="Gene3D" id="3.40.30.10">
    <property type="entry name" value="Glutaredoxin"/>
    <property type="match status" value="1"/>
</dbReference>
<protein>
    <recommendedName>
        <fullName evidence="7">Large ribosomal subunit protein mL53</fullName>
    </recommendedName>
    <alternativeName>
        <fullName evidence="8">39S ribosomal protein L53, mitochondrial</fullName>
    </alternativeName>
</protein>
<dbReference type="EMBL" id="KI913968">
    <property type="protein sequence ID" value="ETV98928.1"/>
    <property type="molecule type" value="Genomic_DNA"/>
</dbReference>
<comment type="similarity">
    <text evidence="2">Belongs to the mitochondrion-specific ribosomal protein mL53 family.</text>
</comment>
<comment type="subcellular location">
    <subcellularLocation>
        <location evidence="1">Mitochondrion</location>
    </subcellularLocation>
</comment>
<name>A0A024TY57_9STRA</name>
<gene>
    <name evidence="9" type="ORF">H310_08416</name>
</gene>
<evidence type="ECO:0000256" key="8">
    <source>
        <dbReference type="ARBA" id="ARBA00042721"/>
    </source>
</evidence>
<evidence type="ECO:0000256" key="2">
    <source>
        <dbReference type="ARBA" id="ARBA00005557"/>
    </source>
</evidence>
<dbReference type="RefSeq" id="XP_008872356.1">
    <property type="nucleotide sequence ID" value="XM_008874134.1"/>
</dbReference>
<keyword evidence="5" id="KW-0496">Mitochondrion</keyword>
<sequence>MAARDVIRFLKKAEISFSSFDSRATGACEFYRQLNATKTKKVNPKCEVVYNVAVHGKSDPLIKLTFINDKQEKYHVPGRDVRDIFNDIEYHCSQIESDLEAQGKSMD</sequence>
<proteinExistence type="inferred from homology"/>
<keyword evidence="4" id="KW-0689">Ribosomal protein</keyword>
<evidence type="ECO:0000256" key="4">
    <source>
        <dbReference type="ARBA" id="ARBA00022980"/>
    </source>
</evidence>
<dbReference type="VEuPathDB" id="FungiDB:H310_08416"/>
<dbReference type="PANTHER" id="PTHR33618">
    <property type="entry name" value="39S RIBOSOMAL PROTEIN L53, MITOCHONDRIAL"/>
    <property type="match status" value="1"/>
</dbReference>
<dbReference type="AlphaFoldDB" id="A0A024TY57"/>
<dbReference type="InterPro" id="IPR052473">
    <property type="entry name" value="mtLSU_mL53"/>
</dbReference>
<evidence type="ECO:0000256" key="7">
    <source>
        <dbReference type="ARBA" id="ARBA00035180"/>
    </source>
</evidence>
<reference evidence="9" key="1">
    <citation type="submission" date="2013-12" db="EMBL/GenBank/DDBJ databases">
        <title>The Genome Sequence of Aphanomyces invadans NJM9701.</title>
        <authorList>
            <consortium name="The Broad Institute Genomics Platform"/>
            <person name="Russ C."/>
            <person name="Tyler B."/>
            <person name="van West P."/>
            <person name="Dieguez-Uribeondo J."/>
            <person name="Young S.K."/>
            <person name="Zeng Q."/>
            <person name="Gargeya S."/>
            <person name="Fitzgerald M."/>
            <person name="Abouelleil A."/>
            <person name="Alvarado L."/>
            <person name="Chapman S.B."/>
            <person name="Gainer-Dewar J."/>
            <person name="Goldberg J."/>
            <person name="Griggs A."/>
            <person name="Gujja S."/>
            <person name="Hansen M."/>
            <person name="Howarth C."/>
            <person name="Imamovic A."/>
            <person name="Ireland A."/>
            <person name="Larimer J."/>
            <person name="McCowan C."/>
            <person name="Murphy C."/>
            <person name="Pearson M."/>
            <person name="Poon T.W."/>
            <person name="Priest M."/>
            <person name="Roberts A."/>
            <person name="Saif S."/>
            <person name="Shea T."/>
            <person name="Sykes S."/>
            <person name="Wortman J."/>
            <person name="Nusbaum C."/>
            <person name="Birren B."/>
        </authorList>
    </citation>
    <scope>NUCLEOTIDE SEQUENCE [LARGE SCALE GENOMIC DNA]</scope>
    <source>
        <strain evidence="9">NJM9701</strain>
    </source>
</reference>
<dbReference type="GO" id="GO:0005762">
    <property type="term" value="C:mitochondrial large ribosomal subunit"/>
    <property type="evidence" value="ECO:0007669"/>
    <property type="project" value="TreeGrafter"/>
</dbReference>
<evidence type="ECO:0000256" key="5">
    <source>
        <dbReference type="ARBA" id="ARBA00023128"/>
    </source>
</evidence>
<accession>A0A024TY57</accession>
<evidence type="ECO:0000256" key="6">
    <source>
        <dbReference type="ARBA" id="ARBA00023274"/>
    </source>
</evidence>
<dbReference type="InterPro" id="IPR019716">
    <property type="entry name" value="Ribosomal_mL53"/>
</dbReference>
<dbReference type="eggNOG" id="ENOG502S5PW">
    <property type="taxonomic scope" value="Eukaryota"/>
</dbReference>
<dbReference type="EMBL" id="KI913968">
    <property type="protein sequence ID" value="ETV98929.1"/>
    <property type="molecule type" value="Genomic_DNA"/>
</dbReference>
<organism evidence="9">
    <name type="scientific">Aphanomyces invadans</name>
    <dbReference type="NCBI Taxonomy" id="157072"/>
    <lineage>
        <taxon>Eukaryota</taxon>
        <taxon>Sar</taxon>
        <taxon>Stramenopiles</taxon>
        <taxon>Oomycota</taxon>
        <taxon>Saprolegniomycetes</taxon>
        <taxon>Saprolegniales</taxon>
        <taxon>Verrucalvaceae</taxon>
        <taxon>Aphanomyces</taxon>
    </lineage>
</organism>
<keyword evidence="6" id="KW-0687">Ribonucleoprotein</keyword>
<dbReference type="OrthoDB" id="148071at2759"/>
<dbReference type="RefSeq" id="XP_008872357.1">
    <property type="nucleotide sequence ID" value="XM_008874135.1"/>
</dbReference>
<dbReference type="GeneID" id="20085466"/>
<dbReference type="Pfam" id="PF10780">
    <property type="entry name" value="MRP_L53"/>
    <property type="match status" value="1"/>
</dbReference>
<keyword evidence="3" id="KW-0809">Transit peptide</keyword>
<evidence type="ECO:0000256" key="3">
    <source>
        <dbReference type="ARBA" id="ARBA00022946"/>
    </source>
</evidence>
<evidence type="ECO:0000256" key="1">
    <source>
        <dbReference type="ARBA" id="ARBA00004173"/>
    </source>
</evidence>